<name>A0A437PWD4_9BACT</name>
<dbReference type="EMBL" id="SACY01000001">
    <property type="protein sequence ID" value="RVU26574.1"/>
    <property type="molecule type" value="Genomic_DNA"/>
</dbReference>
<evidence type="ECO:0000313" key="3">
    <source>
        <dbReference type="Proteomes" id="UP000282832"/>
    </source>
</evidence>
<keyword evidence="1" id="KW-0812">Transmembrane</keyword>
<dbReference type="InterPro" id="IPR008620">
    <property type="entry name" value="FixH"/>
</dbReference>
<dbReference type="Pfam" id="PF05751">
    <property type="entry name" value="FixH"/>
    <property type="match status" value="1"/>
</dbReference>
<gene>
    <name evidence="2" type="ORF">EOJ36_00855</name>
</gene>
<dbReference type="Proteomes" id="UP000282832">
    <property type="component" value="Unassembled WGS sequence"/>
</dbReference>
<accession>A0A437PWD4</accession>
<organism evidence="2 3">
    <name type="scientific">Sandaracinomonas limnophila</name>
    <dbReference type="NCBI Taxonomy" id="1862386"/>
    <lineage>
        <taxon>Bacteria</taxon>
        <taxon>Pseudomonadati</taxon>
        <taxon>Bacteroidota</taxon>
        <taxon>Cytophagia</taxon>
        <taxon>Cytophagales</taxon>
        <taxon>Flectobacillaceae</taxon>
        <taxon>Sandaracinomonas</taxon>
    </lineage>
</organism>
<dbReference type="RefSeq" id="WP_127802126.1">
    <property type="nucleotide sequence ID" value="NZ_SACY01000001.1"/>
</dbReference>
<comment type="caution">
    <text evidence="2">The sequence shown here is derived from an EMBL/GenBank/DDBJ whole genome shotgun (WGS) entry which is preliminary data.</text>
</comment>
<dbReference type="OrthoDB" id="1493774at2"/>
<evidence type="ECO:0008006" key="4">
    <source>
        <dbReference type="Google" id="ProtNLM"/>
    </source>
</evidence>
<keyword evidence="1" id="KW-1133">Transmembrane helix</keyword>
<keyword evidence="3" id="KW-1185">Reference proteome</keyword>
<keyword evidence="1" id="KW-0472">Membrane</keyword>
<proteinExistence type="predicted"/>
<dbReference type="AlphaFoldDB" id="A0A437PWD4"/>
<reference evidence="2 3" key="1">
    <citation type="submission" date="2019-01" db="EMBL/GenBank/DDBJ databases">
        <authorList>
            <person name="Chen W.-M."/>
        </authorList>
    </citation>
    <scope>NUCLEOTIDE SEQUENCE [LARGE SCALE GENOMIC DNA]</scope>
    <source>
        <strain evidence="2 3">FSY-15</strain>
    </source>
</reference>
<evidence type="ECO:0000256" key="1">
    <source>
        <dbReference type="SAM" id="Phobius"/>
    </source>
</evidence>
<protein>
    <recommendedName>
        <fullName evidence="4">Nitrogen fixation protein FixH</fullName>
    </recommendedName>
</protein>
<sequence length="149" mass="17473">MSKFSFNWGHGIVLTFIAFAGFMAYFYVNMSRQQIDLVGDHYYEDGQKFQEKLNRMSETQKLSDKVEYMFDAKENSFALKVSGNKTDLKVDFFFPGDAKLDQHFTYAVPSEIITIETQKLNVGKWKIYISWKQDGKEYLEETEIKITKP</sequence>
<feature type="transmembrane region" description="Helical" evidence="1">
    <location>
        <begin position="6"/>
        <end position="28"/>
    </location>
</feature>
<evidence type="ECO:0000313" key="2">
    <source>
        <dbReference type="EMBL" id="RVU26574.1"/>
    </source>
</evidence>